<proteinExistence type="predicted"/>
<accession>A0A2X1QL03</accession>
<name>A0A2X1QL03_KLEPN</name>
<dbReference type="EMBL" id="UASN01000020">
    <property type="protein sequence ID" value="SPX55518.1"/>
    <property type="molecule type" value="Genomic_DNA"/>
</dbReference>
<dbReference type="Proteomes" id="UP000251123">
    <property type="component" value="Unassembled WGS sequence"/>
</dbReference>
<protein>
    <submittedName>
        <fullName evidence="1">Beta-D-galactosidase</fullName>
    </submittedName>
</protein>
<reference evidence="1 2" key="1">
    <citation type="submission" date="2018-06" db="EMBL/GenBank/DDBJ databases">
        <authorList>
            <consortium name="Pathogen Informatics"/>
            <person name="Doyle S."/>
        </authorList>
    </citation>
    <scope>NUCLEOTIDE SEQUENCE [LARGE SCALE GENOMIC DNA]</scope>
    <source>
        <strain evidence="1 2">NCTC9601</strain>
    </source>
</reference>
<dbReference type="AlphaFoldDB" id="A0A2X1QL03"/>
<gene>
    <name evidence="1" type="ORF">NCTC9601_02698</name>
</gene>
<evidence type="ECO:0000313" key="2">
    <source>
        <dbReference type="Proteomes" id="UP000251123"/>
    </source>
</evidence>
<sequence length="80" mass="8627">MQISDTGRSHTPDFHAVLAREDWQNQTITHLTACQRIPFSPAGAMSLPPAITYLHPAAVNWTASGSSLTPVARLPSMRSG</sequence>
<evidence type="ECO:0000313" key="1">
    <source>
        <dbReference type="EMBL" id="SPX55518.1"/>
    </source>
</evidence>
<organism evidence="1 2">
    <name type="scientific">Klebsiella pneumoniae</name>
    <dbReference type="NCBI Taxonomy" id="573"/>
    <lineage>
        <taxon>Bacteria</taxon>
        <taxon>Pseudomonadati</taxon>
        <taxon>Pseudomonadota</taxon>
        <taxon>Gammaproteobacteria</taxon>
        <taxon>Enterobacterales</taxon>
        <taxon>Enterobacteriaceae</taxon>
        <taxon>Klebsiella/Raoultella group</taxon>
        <taxon>Klebsiella</taxon>
        <taxon>Klebsiella pneumoniae complex</taxon>
    </lineage>
</organism>